<keyword evidence="2" id="KW-1185">Reference proteome</keyword>
<evidence type="ECO:0000313" key="2">
    <source>
        <dbReference type="Proteomes" id="UP000827872"/>
    </source>
</evidence>
<protein>
    <submittedName>
        <fullName evidence="1">Uncharacterized protein</fullName>
    </submittedName>
</protein>
<evidence type="ECO:0000313" key="1">
    <source>
        <dbReference type="EMBL" id="KAH8005842.1"/>
    </source>
</evidence>
<dbReference type="EMBL" id="CM037617">
    <property type="protein sequence ID" value="KAH8005842.1"/>
    <property type="molecule type" value="Genomic_DNA"/>
</dbReference>
<name>A0ACB8FKT5_9SAUR</name>
<comment type="caution">
    <text evidence="1">The sequence shown here is derived from an EMBL/GenBank/DDBJ whole genome shotgun (WGS) entry which is preliminary data.</text>
</comment>
<dbReference type="Proteomes" id="UP000827872">
    <property type="component" value="Linkage Group LG04"/>
</dbReference>
<sequence length="483" mass="54216">MEVKGLGLLKHGNQKIYMLSVSWSDHNNILIYRTFEEFKKLHKELKKKFPIESGLLKKSDRTIPKFQAAHLRLRKDRNLGRSMGRLRLLEVYCTEVLKAKAKISQGEDVTRFFEAQSRDLDPSFPENSIIILPSEMGERKEETPKTSNPTITQPVISQSYRCIEAFETKDTKNRPFQVSKGEMLEVLMKDGTGWWLVENDKKQIAWFPAPYLEETEQTSIAREANEEELLYYITRSYKAKNQDEHSVNIGVVVEVLEKSDNGWWLVWYNGSAGYIPSMFLRPYKNPHSKFLTLASSSLCISTPNLSEVTTLSRRKTSDQQKGSHLDATQSHLTNDMEGGEDSPLSRMRSRSLSGAAATAGAAASAFDRDNLSDSSGNVSEQGLYWSQKTEAQSLGNIPRPAAGAQDRPLLDSKQRSDSGFGEDPFVCADNSLCSDSECVPDGPRVPPRPSAQEILQKCSTVTRRAMQGARPRPTLPACSQSHQ</sequence>
<gene>
    <name evidence="1" type="ORF">K3G42_031333</name>
</gene>
<accession>A0ACB8FKT5</accession>
<reference evidence="1" key="1">
    <citation type="submission" date="2021-08" db="EMBL/GenBank/DDBJ databases">
        <title>The first chromosome-level gecko genome reveals the dynamic sex chromosomes of Neotropical dwarf geckos (Sphaerodactylidae: Sphaerodactylus).</title>
        <authorList>
            <person name="Pinto B.J."/>
            <person name="Keating S.E."/>
            <person name="Gamble T."/>
        </authorList>
    </citation>
    <scope>NUCLEOTIDE SEQUENCE</scope>
    <source>
        <strain evidence="1">TG3544</strain>
    </source>
</reference>
<organism evidence="1 2">
    <name type="scientific">Sphaerodactylus townsendi</name>
    <dbReference type="NCBI Taxonomy" id="933632"/>
    <lineage>
        <taxon>Eukaryota</taxon>
        <taxon>Metazoa</taxon>
        <taxon>Chordata</taxon>
        <taxon>Craniata</taxon>
        <taxon>Vertebrata</taxon>
        <taxon>Euteleostomi</taxon>
        <taxon>Lepidosauria</taxon>
        <taxon>Squamata</taxon>
        <taxon>Bifurcata</taxon>
        <taxon>Gekkota</taxon>
        <taxon>Sphaerodactylidae</taxon>
        <taxon>Sphaerodactylus</taxon>
    </lineage>
</organism>
<proteinExistence type="predicted"/>